<dbReference type="EMBL" id="VTPC01000515">
    <property type="protein sequence ID" value="KAF2905518.1"/>
    <property type="molecule type" value="Genomic_DNA"/>
</dbReference>
<evidence type="ECO:0000259" key="2">
    <source>
        <dbReference type="Pfam" id="PF13843"/>
    </source>
</evidence>
<evidence type="ECO:0000313" key="4">
    <source>
        <dbReference type="Proteomes" id="UP000801492"/>
    </source>
</evidence>
<comment type="caution">
    <text evidence="3">The sequence shown here is derived from an EMBL/GenBank/DDBJ whole genome shotgun (WGS) entry which is preliminary data.</text>
</comment>
<dbReference type="Pfam" id="PF13843">
    <property type="entry name" value="DDE_Tnp_1_7"/>
    <property type="match status" value="2"/>
</dbReference>
<dbReference type="InterPro" id="IPR029526">
    <property type="entry name" value="PGBD"/>
</dbReference>
<feature type="region of interest" description="Disordered" evidence="1">
    <location>
        <begin position="372"/>
        <end position="419"/>
    </location>
</feature>
<feature type="domain" description="PiggyBac transposable element-derived protein" evidence="2">
    <location>
        <begin position="183"/>
        <end position="285"/>
    </location>
</feature>
<dbReference type="PANTHER" id="PTHR47272">
    <property type="entry name" value="DDE_TNP_1_7 DOMAIN-CONTAINING PROTEIN"/>
    <property type="match status" value="1"/>
</dbReference>
<gene>
    <name evidence="3" type="ORF">ILUMI_00658</name>
</gene>
<keyword evidence="4" id="KW-1185">Reference proteome</keyword>
<evidence type="ECO:0000313" key="3">
    <source>
        <dbReference type="EMBL" id="KAF2905518.1"/>
    </source>
</evidence>
<proteinExistence type="predicted"/>
<protein>
    <recommendedName>
        <fullName evidence="2">PiggyBac transposable element-derived protein domain-containing protein</fullName>
    </recommendedName>
</protein>
<evidence type="ECO:0000256" key="1">
    <source>
        <dbReference type="SAM" id="MobiDB-lite"/>
    </source>
</evidence>
<dbReference type="PANTHER" id="PTHR47272:SF1">
    <property type="entry name" value="PIGGYBAC TRANSPOSABLE ELEMENT-DERIVED PROTEIN 3-LIKE"/>
    <property type="match status" value="1"/>
</dbReference>
<organism evidence="3 4">
    <name type="scientific">Ignelater luminosus</name>
    <name type="common">Cucubano</name>
    <name type="synonym">Pyrophorus luminosus</name>
    <dbReference type="NCBI Taxonomy" id="2038154"/>
    <lineage>
        <taxon>Eukaryota</taxon>
        <taxon>Metazoa</taxon>
        <taxon>Ecdysozoa</taxon>
        <taxon>Arthropoda</taxon>
        <taxon>Hexapoda</taxon>
        <taxon>Insecta</taxon>
        <taxon>Pterygota</taxon>
        <taxon>Neoptera</taxon>
        <taxon>Endopterygota</taxon>
        <taxon>Coleoptera</taxon>
        <taxon>Polyphaga</taxon>
        <taxon>Elateriformia</taxon>
        <taxon>Elateroidea</taxon>
        <taxon>Elateridae</taxon>
        <taxon>Agrypninae</taxon>
        <taxon>Pyrophorini</taxon>
        <taxon>Ignelater</taxon>
    </lineage>
</organism>
<reference evidence="3" key="1">
    <citation type="submission" date="2019-08" db="EMBL/GenBank/DDBJ databases">
        <title>The genome of the North American firefly Photinus pyralis.</title>
        <authorList>
            <consortium name="Photinus pyralis genome working group"/>
            <person name="Fallon T.R."/>
            <person name="Sander Lower S.E."/>
            <person name="Weng J.-K."/>
        </authorList>
    </citation>
    <scope>NUCLEOTIDE SEQUENCE</scope>
    <source>
        <strain evidence="3">TRF0915ILg1</strain>
        <tissue evidence="3">Whole body</tissue>
    </source>
</reference>
<feature type="domain" description="PiggyBac transposable element-derived protein" evidence="2">
    <location>
        <begin position="21"/>
        <end position="172"/>
    </location>
</feature>
<dbReference type="AlphaFoldDB" id="A0A8K0GQ05"/>
<dbReference type="OrthoDB" id="123207at2759"/>
<sequence>MVKEMSMRYSVQSNPNRPFVITENEIQRFIGILLWMPIIKLPNTRLYWNKDTRIPQVNRFQELKRYLYFNYNQFMQNKVEKIKPVLQQIRSVCSKILMEKSLSCDEQIVPFKSRISNKTYNPKKPHKWGYKLWMLSGVSGFAYDFELFSGKVEVFDDEANIGAASNVVLRLRCKLTAEKEWKKKERGAFVQQVGVYDNVELRTIQWYDDKVVTLLSTFAGSQPLHAVTRYFKSDQTRRQIDYPNIVRVYNKHMGRVDLIDLLIGLYRVYIRSKKWYHRLFFHMIRYIDMPLLAFRKELAQVLTTIGIGNGQMKRRGRQLSNPENLYVLRKLRYHSKHKKMASITGHNIQMIDNAVSSEDVKERAEYFVTNVVSNTDPYSDSDEDDNYSPGPDDLQSSDEENNETLIQDKAVLDDFDDNE</sequence>
<accession>A0A8K0GQ05</accession>
<name>A0A8K0GQ05_IGNLU</name>
<dbReference type="Proteomes" id="UP000801492">
    <property type="component" value="Unassembled WGS sequence"/>
</dbReference>